<dbReference type="GO" id="GO:0004630">
    <property type="term" value="F:phospholipase D activity"/>
    <property type="evidence" value="ECO:0007669"/>
    <property type="project" value="UniProtKB-EC"/>
</dbReference>
<feature type="transmembrane region" description="Helical" evidence="7">
    <location>
        <begin position="151"/>
        <end position="173"/>
    </location>
</feature>
<evidence type="ECO:0000259" key="8">
    <source>
        <dbReference type="PROSITE" id="PS50035"/>
    </source>
</evidence>
<feature type="transmembrane region" description="Helical" evidence="7">
    <location>
        <begin position="85"/>
        <end position="110"/>
    </location>
</feature>
<gene>
    <name evidence="9" type="ORF">HNQ09_002241</name>
</gene>
<dbReference type="SUPFAM" id="SSF56024">
    <property type="entry name" value="Phospholipase D/nuclease"/>
    <property type="match status" value="2"/>
</dbReference>
<dbReference type="PROSITE" id="PS50035">
    <property type="entry name" value="PLD"/>
    <property type="match status" value="1"/>
</dbReference>
<keyword evidence="7" id="KW-1133">Transmembrane helix</keyword>
<evidence type="ECO:0000256" key="6">
    <source>
        <dbReference type="ARBA" id="ARBA00023098"/>
    </source>
</evidence>
<dbReference type="EC" id="3.1.4.4" evidence="3"/>
<name>A0A7W8LQF1_9DEIO</name>
<dbReference type="Gene3D" id="3.30.870.10">
    <property type="entry name" value="Endonuclease Chain A"/>
    <property type="match status" value="2"/>
</dbReference>
<sequence>MKRPALRLLLAALLGLLTTALLALLLVPAALDLLPGRQVFVRAYAAVLLAYLCVTAGFGVIGAVSAAALPLGAAGVPARAGPYRVGVSLAVSGGVLLIPVLLLSVILAISQEGALNGALRNGHLVLALSAGGYGLLSGTVLGLLTVRLRHLWRVALAGLAGAGLAGALGGAALELVNARAVLGSAPGLLLLVGLTVLTIHLGWGLAVRGALARLSVLRAGRGGSRAPGEAAEGAGRAQVAVVATLGLSLLSSVVGLTRTLGDFVTARPADPSPLRVARPLSAPACPAPTDPLERAVWEVTTRDGRPDLSCLNAVTRLIEMPGPLPPGAAPADPARSAFDEVATLVGGARREVLFTTMQWDGGELNPGSTLAGALARLHARVRADPAAYPDGLRVRLTLGNYPVLSTFEWGAEVWVALRDLLAAGVPLSDPQVGWQVELGNYAGTFPHSHVKLVALDGETLLTAGFNYAYGHYPPEHPSGRGIRLYDLALVARGPAAQDGVNIFEDLWARSRVVTCAPGVQAATVRQQCRLGDLGRPAALPAARRAVPAGQARAFSLYRREGFVQADQAVLALLNGATTRIDLLHVNFSMDLGCVVALLNPALCTDRDRLPFMTALLGALERGVTVRLLTDGSAAMGAIENRIALGYLRREMQRRGLPASRFTARWFPGPIHAKGTLIDGRMLVVGSMNLHHSSWTQGLLGLNEAVLATSDPAMAAAFQDHFGRVWPQAAPAELPSFLLNVSP</sequence>
<dbReference type="AlphaFoldDB" id="A0A7W8LQF1"/>
<proteinExistence type="inferred from homology"/>
<comment type="similarity">
    <text evidence="2">Belongs to the phospholipase D family.</text>
</comment>
<dbReference type="InterPro" id="IPR025202">
    <property type="entry name" value="PLD-like_dom"/>
</dbReference>
<keyword evidence="6" id="KW-0443">Lipid metabolism</keyword>
<evidence type="ECO:0000256" key="2">
    <source>
        <dbReference type="ARBA" id="ARBA00008664"/>
    </source>
</evidence>
<organism evidence="9 10">
    <name type="scientific">Deinococcus budaensis</name>
    <dbReference type="NCBI Taxonomy" id="1665626"/>
    <lineage>
        <taxon>Bacteria</taxon>
        <taxon>Thermotogati</taxon>
        <taxon>Deinococcota</taxon>
        <taxon>Deinococci</taxon>
        <taxon>Deinococcales</taxon>
        <taxon>Deinococcaceae</taxon>
        <taxon>Deinococcus</taxon>
    </lineage>
</organism>
<dbReference type="PANTHER" id="PTHR43856:SF1">
    <property type="entry name" value="MITOCHONDRIAL CARDIOLIPIN HYDROLASE"/>
    <property type="match status" value="1"/>
</dbReference>
<reference evidence="9 10" key="1">
    <citation type="submission" date="2020-08" db="EMBL/GenBank/DDBJ databases">
        <title>Genomic Encyclopedia of Type Strains, Phase IV (KMG-IV): sequencing the most valuable type-strain genomes for metagenomic binning, comparative biology and taxonomic classification.</title>
        <authorList>
            <person name="Goeker M."/>
        </authorList>
    </citation>
    <scope>NUCLEOTIDE SEQUENCE [LARGE SCALE GENOMIC DNA]</scope>
    <source>
        <strain evidence="9 10">DSM 101791</strain>
    </source>
</reference>
<keyword evidence="4" id="KW-0378">Hydrolase</keyword>
<keyword evidence="7" id="KW-0472">Membrane</keyword>
<evidence type="ECO:0000256" key="5">
    <source>
        <dbReference type="ARBA" id="ARBA00022963"/>
    </source>
</evidence>
<feature type="transmembrane region" description="Helical" evidence="7">
    <location>
        <begin position="47"/>
        <end position="73"/>
    </location>
</feature>
<dbReference type="Pfam" id="PF13091">
    <property type="entry name" value="PLDc_2"/>
    <property type="match status" value="1"/>
</dbReference>
<dbReference type="GO" id="GO:0006793">
    <property type="term" value="P:phosphorus metabolic process"/>
    <property type="evidence" value="ECO:0007669"/>
    <property type="project" value="UniProtKB-ARBA"/>
</dbReference>
<feature type="transmembrane region" description="Helical" evidence="7">
    <location>
        <begin position="122"/>
        <end position="144"/>
    </location>
</feature>
<evidence type="ECO:0000256" key="1">
    <source>
        <dbReference type="ARBA" id="ARBA00000798"/>
    </source>
</evidence>
<keyword evidence="5" id="KW-0442">Lipid degradation</keyword>
<evidence type="ECO:0000256" key="4">
    <source>
        <dbReference type="ARBA" id="ARBA00022801"/>
    </source>
</evidence>
<evidence type="ECO:0000313" key="10">
    <source>
        <dbReference type="Proteomes" id="UP000525389"/>
    </source>
</evidence>
<feature type="transmembrane region" description="Helical" evidence="7">
    <location>
        <begin position="185"/>
        <end position="211"/>
    </location>
</feature>
<dbReference type="RefSeq" id="WP_184029088.1">
    <property type="nucleotide sequence ID" value="NZ_JACHFN010000007.1"/>
</dbReference>
<dbReference type="Proteomes" id="UP000525389">
    <property type="component" value="Unassembled WGS sequence"/>
</dbReference>
<evidence type="ECO:0000256" key="7">
    <source>
        <dbReference type="SAM" id="Phobius"/>
    </source>
</evidence>
<dbReference type="GO" id="GO:0016042">
    <property type="term" value="P:lipid catabolic process"/>
    <property type="evidence" value="ECO:0007669"/>
    <property type="project" value="UniProtKB-KW"/>
</dbReference>
<keyword evidence="7" id="KW-0812">Transmembrane</keyword>
<protein>
    <recommendedName>
        <fullName evidence="3">phospholipase D</fullName>
        <ecNumber evidence="3">3.1.4.4</ecNumber>
    </recommendedName>
</protein>
<evidence type="ECO:0000256" key="3">
    <source>
        <dbReference type="ARBA" id="ARBA00012027"/>
    </source>
</evidence>
<dbReference type="EMBL" id="JACHFN010000007">
    <property type="protein sequence ID" value="MBB5234798.1"/>
    <property type="molecule type" value="Genomic_DNA"/>
</dbReference>
<dbReference type="InterPro" id="IPR001736">
    <property type="entry name" value="PLipase_D/transphosphatidylase"/>
</dbReference>
<comment type="catalytic activity">
    <reaction evidence="1">
        <text>a 1,2-diacyl-sn-glycero-3-phosphocholine + H2O = a 1,2-diacyl-sn-glycero-3-phosphate + choline + H(+)</text>
        <dbReference type="Rhea" id="RHEA:14445"/>
        <dbReference type="ChEBI" id="CHEBI:15354"/>
        <dbReference type="ChEBI" id="CHEBI:15377"/>
        <dbReference type="ChEBI" id="CHEBI:15378"/>
        <dbReference type="ChEBI" id="CHEBI:57643"/>
        <dbReference type="ChEBI" id="CHEBI:58608"/>
        <dbReference type="EC" id="3.1.4.4"/>
    </reaction>
</comment>
<comment type="caution">
    <text evidence="9">The sequence shown here is derived from an EMBL/GenBank/DDBJ whole genome shotgun (WGS) entry which is preliminary data.</text>
</comment>
<accession>A0A7W8LQF1</accession>
<dbReference type="PANTHER" id="PTHR43856">
    <property type="entry name" value="CARDIOLIPIN HYDROLASE"/>
    <property type="match status" value="1"/>
</dbReference>
<dbReference type="GO" id="GO:0016891">
    <property type="term" value="F:RNA endonuclease activity producing 5'-phosphomonoesters, hydrolytic mechanism"/>
    <property type="evidence" value="ECO:0007669"/>
    <property type="project" value="TreeGrafter"/>
</dbReference>
<feature type="domain" description="PLD phosphodiesterase" evidence="8">
    <location>
        <begin position="666"/>
        <end position="693"/>
    </location>
</feature>
<evidence type="ECO:0000313" key="9">
    <source>
        <dbReference type="EMBL" id="MBB5234798.1"/>
    </source>
</evidence>
<dbReference type="InterPro" id="IPR051406">
    <property type="entry name" value="PLD_domain"/>
</dbReference>
<keyword evidence="10" id="KW-1185">Reference proteome</keyword>